<feature type="domain" description="Radical SAM core" evidence="13">
    <location>
        <begin position="12"/>
        <end position="163"/>
    </location>
</feature>
<evidence type="ECO:0000256" key="12">
    <source>
        <dbReference type="ARBA" id="ARBA00047365"/>
    </source>
</evidence>
<dbReference type="InterPro" id="IPR013785">
    <property type="entry name" value="Aldolase_TIM"/>
</dbReference>
<comment type="catalytic activity">
    <reaction evidence="12">
        <text>glycyl-[protein] + reduced [flavodoxin] + S-adenosyl-L-methionine = glycin-2-yl radical-[protein] + semiquinone [flavodoxin] + 5'-deoxyadenosine + L-methionine + H(+)</text>
        <dbReference type="Rhea" id="RHEA:61976"/>
        <dbReference type="Rhea" id="RHEA-COMP:10622"/>
        <dbReference type="Rhea" id="RHEA-COMP:14480"/>
        <dbReference type="Rhea" id="RHEA-COMP:15993"/>
        <dbReference type="Rhea" id="RHEA-COMP:15994"/>
        <dbReference type="ChEBI" id="CHEBI:15378"/>
        <dbReference type="ChEBI" id="CHEBI:17319"/>
        <dbReference type="ChEBI" id="CHEBI:29947"/>
        <dbReference type="ChEBI" id="CHEBI:32722"/>
        <dbReference type="ChEBI" id="CHEBI:57618"/>
        <dbReference type="ChEBI" id="CHEBI:57844"/>
        <dbReference type="ChEBI" id="CHEBI:59789"/>
        <dbReference type="ChEBI" id="CHEBI:140311"/>
    </reaction>
</comment>
<evidence type="ECO:0000259" key="13">
    <source>
        <dbReference type="PROSITE" id="PS51918"/>
    </source>
</evidence>
<comment type="function">
    <text evidence="2">Activation of anaerobic ribonucleoside-triphosphate reductase under anaerobic conditions by generation of an organic free radical, using S-adenosylmethionine and reduced flavodoxin as cosubstrates to produce 5'-deoxy-adenosine.</text>
</comment>
<evidence type="ECO:0000256" key="3">
    <source>
        <dbReference type="ARBA" id="ARBA00009777"/>
    </source>
</evidence>
<keyword evidence="5" id="KW-0004">4Fe-4S</keyword>
<dbReference type="SFLD" id="SFLDG01066">
    <property type="entry name" value="organic_radical-activating_enz"/>
    <property type="match status" value="1"/>
</dbReference>
<dbReference type="InterPro" id="IPR001989">
    <property type="entry name" value="Radical_activat_CS"/>
</dbReference>
<keyword evidence="8" id="KW-0560">Oxidoreductase</keyword>
<evidence type="ECO:0000256" key="8">
    <source>
        <dbReference type="ARBA" id="ARBA00023002"/>
    </source>
</evidence>
<dbReference type="Proteomes" id="UP000201263">
    <property type="component" value="Segment"/>
</dbReference>
<evidence type="ECO:0000313" key="14">
    <source>
        <dbReference type="EMBL" id="AIK68194.1"/>
    </source>
</evidence>
<comment type="cofactor">
    <cofactor evidence="1">
        <name>[4Fe-4S] cluster</name>
        <dbReference type="ChEBI" id="CHEBI:49883"/>
    </cofactor>
</comment>
<evidence type="ECO:0000256" key="7">
    <source>
        <dbReference type="ARBA" id="ARBA00022723"/>
    </source>
</evidence>
<sequence length="163" mass="18747">MNFDRIYNMDVVNGKGIRVVLFVTGCNHKCEGCYNKSTWNPCNGTPYTEETENELIKLLSNPYVDGLTLTGGDPFYRTNHPTLLKLLQRVRAELPDKNVWVWTGYTLEALQSDTERSKLLPFIDVLIDGKYEKDLPTKKPFRGSDNQRLIEFQKDSIEIKNIA</sequence>
<name>A0A076YN04_9CAUD</name>
<evidence type="ECO:0000256" key="2">
    <source>
        <dbReference type="ARBA" id="ARBA00003852"/>
    </source>
</evidence>
<dbReference type="GO" id="GO:0051539">
    <property type="term" value="F:4 iron, 4 sulfur cluster binding"/>
    <property type="evidence" value="ECO:0007669"/>
    <property type="project" value="UniProtKB-KW"/>
</dbReference>
<dbReference type="RefSeq" id="YP_009097860.1">
    <property type="nucleotide sequence ID" value="NC_025414.1"/>
</dbReference>
<dbReference type="SUPFAM" id="SSF102114">
    <property type="entry name" value="Radical SAM enzymes"/>
    <property type="match status" value="1"/>
</dbReference>
<reference evidence="14 15" key="1">
    <citation type="submission" date="2014-07" db="EMBL/GenBank/DDBJ databases">
        <title>Complete Genome of Citrobacter freundii Myophage Miller.</title>
        <authorList>
            <person name="Hwang K."/>
            <person name="Luna A.J."/>
            <person name="Hernandez A.C."/>
            <person name="Everett G.F.K."/>
        </authorList>
    </citation>
    <scope>NUCLEOTIDE SEQUENCE [LARGE SCALE GENOMIC DNA]</scope>
</reference>
<dbReference type="InterPro" id="IPR007197">
    <property type="entry name" value="rSAM"/>
</dbReference>
<dbReference type="GeneID" id="22113730"/>
<dbReference type="KEGG" id="vg:22113730"/>
<dbReference type="PROSITE" id="PS01087">
    <property type="entry name" value="RADICAL_ACTIVATING"/>
    <property type="match status" value="1"/>
</dbReference>
<evidence type="ECO:0000256" key="4">
    <source>
        <dbReference type="ARBA" id="ARBA00014281"/>
    </source>
</evidence>
<dbReference type="InterPro" id="IPR012837">
    <property type="entry name" value="NrdG"/>
</dbReference>
<dbReference type="InterPro" id="IPR034457">
    <property type="entry name" value="Organic_radical-activating"/>
</dbReference>
<dbReference type="GO" id="GO:0004748">
    <property type="term" value="F:ribonucleoside-diphosphate reductase activity, thioredoxin disulfide as acceptor"/>
    <property type="evidence" value="ECO:0007669"/>
    <property type="project" value="TreeGrafter"/>
</dbReference>
<protein>
    <recommendedName>
        <fullName evidence="4">Anaerobic ribonucleoside-triphosphate reductase-activating protein</fullName>
    </recommendedName>
    <alternativeName>
        <fullName evidence="11">Class III anaerobic ribonucleotide reductase small component</fullName>
    </alternativeName>
</protein>
<evidence type="ECO:0000256" key="5">
    <source>
        <dbReference type="ARBA" id="ARBA00022485"/>
    </source>
</evidence>
<keyword evidence="15" id="KW-1185">Reference proteome</keyword>
<dbReference type="PANTHER" id="PTHR30352">
    <property type="entry name" value="PYRUVATE FORMATE-LYASE-ACTIVATING ENZYME"/>
    <property type="match status" value="1"/>
</dbReference>
<dbReference type="GO" id="GO:0046872">
    <property type="term" value="F:metal ion binding"/>
    <property type="evidence" value="ECO:0007669"/>
    <property type="project" value="UniProtKB-KW"/>
</dbReference>
<dbReference type="PROSITE" id="PS51918">
    <property type="entry name" value="RADICAL_SAM"/>
    <property type="match status" value="1"/>
</dbReference>
<evidence type="ECO:0000256" key="1">
    <source>
        <dbReference type="ARBA" id="ARBA00001966"/>
    </source>
</evidence>
<evidence type="ECO:0000256" key="10">
    <source>
        <dbReference type="ARBA" id="ARBA00023014"/>
    </source>
</evidence>
<accession>A0A076YN04</accession>
<comment type="similarity">
    <text evidence="3">Belongs to the organic radical-activating enzymes family.</text>
</comment>
<dbReference type="CDD" id="cd01335">
    <property type="entry name" value="Radical_SAM"/>
    <property type="match status" value="1"/>
</dbReference>
<evidence type="ECO:0000256" key="11">
    <source>
        <dbReference type="ARBA" id="ARBA00033436"/>
    </source>
</evidence>
<dbReference type="InterPro" id="IPR058240">
    <property type="entry name" value="rSAM_sf"/>
</dbReference>
<dbReference type="SFLD" id="SFLDF00299">
    <property type="entry name" value="anaerobic_ribonucleoside-triph"/>
    <property type="match status" value="1"/>
</dbReference>
<dbReference type="GO" id="GO:0043365">
    <property type="term" value="F:[formate-C-acetyltransferase]-activating enzyme activity"/>
    <property type="evidence" value="ECO:0007669"/>
    <property type="project" value="InterPro"/>
</dbReference>
<evidence type="ECO:0000256" key="9">
    <source>
        <dbReference type="ARBA" id="ARBA00023004"/>
    </source>
</evidence>
<organism evidence="14 15">
    <name type="scientific">Citrobacter phage Miller</name>
    <dbReference type="NCBI Taxonomy" id="1527524"/>
    <lineage>
        <taxon>Viruses</taxon>
        <taxon>Duplodnaviria</taxon>
        <taxon>Heunggongvirae</taxon>
        <taxon>Uroviricota</taxon>
        <taxon>Caudoviricetes</taxon>
        <taxon>Pantevenvirales</taxon>
        <taxon>Straboviridae</taxon>
        <taxon>Pseudotevenvirus</taxon>
        <taxon>Pseudotevenvirus miller</taxon>
    </lineage>
</organism>
<dbReference type="Gene3D" id="3.20.20.70">
    <property type="entry name" value="Aldolase class I"/>
    <property type="match status" value="1"/>
</dbReference>
<dbReference type="EMBL" id="KM236237">
    <property type="protein sequence ID" value="AIK68194.1"/>
    <property type="molecule type" value="Genomic_DNA"/>
</dbReference>
<dbReference type="NCBIfam" id="TIGR02491">
    <property type="entry name" value="NrdG"/>
    <property type="match status" value="1"/>
</dbReference>
<keyword evidence="6" id="KW-0949">S-adenosyl-L-methionine</keyword>
<keyword evidence="10" id="KW-0411">Iron-sulfur</keyword>
<gene>
    <name evidence="14" type="ORF">CPTMiller_00258</name>
</gene>
<dbReference type="SFLD" id="SFLDS00029">
    <property type="entry name" value="Radical_SAM"/>
    <property type="match status" value="1"/>
</dbReference>
<evidence type="ECO:0000313" key="15">
    <source>
        <dbReference type="Proteomes" id="UP000201263"/>
    </source>
</evidence>
<dbReference type="PANTHER" id="PTHR30352:SF2">
    <property type="entry name" value="ANAEROBIC RIBONUCLEOSIDE-TRIPHOSPHATE REDUCTASE-ACTIVATING PROTEIN"/>
    <property type="match status" value="1"/>
</dbReference>
<dbReference type="PIRSF" id="PIRSF000368">
    <property type="entry name" value="NrdG"/>
    <property type="match status" value="1"/>
</dbReference>
<dbReference type="SFLD" id="SFLDG01063">
    <property type="entry name" value="activating_enzymes__group_1"/>
    <property type="match status" value="1"/>
</dbReference>
<dbReference type="Pfam" id="PF13353">
    <property type="entry name" value="Fer4_12"/>
    <property type="match status" value="1"/>
</dbReference>
<keyword evidence="9" id="KW-0408">Iron</keyword>
<keyword evidence="7" id="KW-0479">Metal-binding</keyword>
<evidence type="ECO:0000256" key="6">
    <source>
        <dbReference type="ARBA" id="ARBA00022691"/>
    </source>
</evidence>
<proteinExistence type="inferred from homology"/>